<keyword evidence="3" id="KW-1185">Reference proteome</keyword>
<evidence type="ECO:0000313" key="3">
    <source>
        <dbReference type="Proteomes" id="UP001189624"/>
    </source>
</evidence>
<feature type="region of interest" description="Disordered" evidence="1">
    <location>
        <begin position="35"/>
        <end position="72"/>
    </location>
</feature>
<sequence>MMKGREGKALAQAPPSADLLVCFPSRAHLTLMPKPICSPARPSEPSKRHHHSHHHRKKSFSRGGGGGQASPLLWAKTKSMGSEITEPTSPKVTCAGQIKVRPKTTTCRSWQSVMEEIEKIHIDKKQRKRLSWAETLGFKKEIMQFLTCLRSIRFDLRCFGSFSGTDIATEEEDDDDDEVEVEEEENHVGVGENENEASRTVFSKWFMVLQENQNNRREETEERENDDESVSVSVSVPPPNALLLMRCRSAPAKSWVREREGGDVEEEEDVEREKGKEKGEVVVKKGQSLKSLMEEEKVKKENVAVMRYDSDFYDISSDVAKETWIVGGLRDLMSRSRSSGIAKLVVTSEGKYCIAQVRNSNAEIWMVQSADTSSFRTFFRLGTEFEGVFAGKYLDDVETVDDPGSDSYLCMDE</sequence>
<feature type="compositionally biased region" description="Basic residues" evidence="1">
    <location>
        <begin position="47"/>
        <end position="60"/>
    </location>
</feature>
<feature type="region of interest" description="Disordered" evidence="1">
    <location>
        <begin position="213"/>
        <end position="235"/>
    </location>
</feature>
<dbReference type="Proteomes" id="UP001189624">
    <property type="component" value="Chromosome 9"/>
</dbReference>
<dbReference type="EMBL" id="OY731406">
    <property type="protein sequence ID" value="CAJ1974120.1"/>
    <property type="molecule type" value="Genomic_DNA"/>
</dbReference>
<dbReference type="Gramene" id="rna-AYBTSS11_LOCUS26191">
    <property type="protein sequence ID" value="CAJ1974120.1"/>
    <property type="gene ID" value="gene-AYBTSS11_LOCUS26191"/>
</dbReference>
<name>A0AA86T8W0_9FABA</name>
<organism evidence="2 3">
    <name type="scientific">Sphenostylis stenocarpa</name>
    <dbReference type="NCBI Taxonomy" id="92480"/>
    <lineage>
        <taxon>Eukaryota</taxon>
        <taxon>Viridiplantae</taxon>
        <taxon>Streptophyta</taxon>
        <taxon>Embryophyta</taxon>
        <taxon>Tracheophyta</taxon>
        <taxon>Spermatophyta</taxon>
        <taxon>Magnoliopsida</taxon>
        <taxon>eudicotyledons</taxon>
        <taxon>Gunneridae</taxon>
        <taxon>Pentapetalae</taxon>
        <taxon>rosids</taxon>
        <taxon>fabids</taxon>
        <taxon>Fabales</taxon>
        <taxon>Fabaceae</taxon>
        <taxon>Papilionoideae</taxon>
        <taxon>50 kb inversion clade</taxon>
        <taxon>NPAAA clade</taxon>
        <taxon>indigoferoid/millettioid clade</taxon>
        <taxon>Phaseoleae</taxon>
        <taxon>Sphenostylis</taxon>
    </lineage>
</organism>
<evidence type="ECO:0000256" key="1">
    <source>
        <dbReference type="SAM" id="MobiDB-lite"/>
    </source>
</evidence>
<accession>A0AA86T8W0</accession>
<evidence type="ECO:0000313" key="2">
    <source>
        <dbReference type="EMBL" id="CAJ1974120.1"/>
    </source>
</evidence>
<dbReference type="AlphaFoldDB" id="A0AA86T8W0"/>
<reference evidence="2" key="1">
    <citation type="submission" date="2023-10" db="EMBL/GenBank/DDBJ databases">
        <authorList>
            <person name="Domelevo Entfellner J.-B."/>
        </authorList>
    </citation>
    <scope>NUCLEOTIDE SEQUENCE</scope>
</reference>
<protein>
    <submittedName>
        <fullName evidence="2">Uncharacterized protein</fullName>
    </submittedName>
</protein>
<dbReference type="PANTHER" id="PTHR33448:SF3">
    <property type="entry name" value="OS09G0370000 PROTEIN"/>
    <property type="match status" value="1"/>
</dbReference>
<gene>
    <name evidence="2" type="ORF">AYBTSS11_LOCUS26191</name>
</gene>
<dbReference type="PANTHER" id="PTHR33448">
    <property type="entry name" value="CHLOROPLAST PROTEIN HCF243-RELATED"/>
    <property type="match status" value="1"/>
</dbReference>
<proteinExistence type="predicted"/>